<reference evidence="4 6" key="1">
    <citation type="submission" date="2014-07" db="EMBL/GenBank/DDBJ databases">
        <title>Genome of Flavobacterium hydatis DSM 2063.</title>
        <authorList>
            <person name="Pipes S.E."/>
            <person name="Stropko S.J."/>
            <person name="Newman J.D."/>
        </authorList>
    </citation>
    <scope>NUCLEOTIDE SEQUENCE [LARGE SCALE GENOMIC DNA]</scope>
    <source>
        <strain evidence="4 6">DSM 2063</strain>
    </source>
</reference>
<dbReference type="eggNOG" id="COG0456">
    <property type="taxonomic scope" value="Bacteria"/>
</dbReference>
<dbReference type="Pfam" id="PF00583">
    <property type="entry name" value="Acetyltransf_1"/>
    <property type="match status" value="1"/>
</dbReference>
<dbReference type="AlphaFoldDB" id="A0A086A447"/>
<comment type="caution">
    <text evidence="4">The sequence shown here is derived from an EMBL/GenBank/DDBJ whole genome shotgun (WGS) entry which is preliminary data.</text>
</comment>
<dbReference type="InterPro" id="IPR050832">
    <property type="entry name" value="Bact_Acetyltransf"/>
</dbReference>
<proteinExistence type="predicted"/>
<dbReference type="PROSITE" id="PS51186">
    <property type="entry name" value="GNAT"/>
    <property type="match status" value="1"/>
</dbReference>
<sequence>MKHIEIATLDHLDEFAELFNSYRVFYRQESNVEIGKAFLKDRISKNETTTFLIKADGKFVGFAQLYSLFHYKALQRQWLLSDLFVAPDFRGRGFSKDLIDRCKQFCDETDACGLLLETEKTNEIGNILYPKCGFELDQDHNYYNWWKNA</sequence>
<organism evidence="4 6">
    <name type="scientific">Flavobacterium hydatis</name>
    <name type="common">Cytophaga aquatilis</name>
    <dbReference type="NCBI Taxonomy" id="991"/>
    <lineage>
        <taxon>Bacteria</taxon>
        <taxon>Pseudomonadati</taxon>
        <taxon>Bacteroidota</taxon>
        <taxon>Flavobacteriia</taxon>
        <taxon>Flavobacteriales</taxon>
        <taxon>Flavobacteriaceae</taxon>
        <taxon>Flavobacterium</taxon>
    </lineage>
</organism>
<dbReference type="Proteomes" id="UP000198424">
    <property type="component" value="Unassembled WGS sequence"/>
</dbReference>
<evidence type="ECO:0000313" key="5">
    <source>
        <dbReference type="EMBL" id="OXA93660.1"/>
    </source>
</evidence>
<gene>
    <name evidence="5" type="ORF">B0A62_12985</name>
    <name evidence="4" type="ORF">IW20_19405</name>
</gene>
<dbReference type="OrthoDB" id="9792929at2"/>
<evidence type="ECO:0000313" key="7">
    <source>
        <dbReference type="Proteomes" id="UP000198424"/>
    </source>
</evidence>
<dbReference type="EMBL" id="JPRM01000035">
    <property type="protein sequence ID" value="KFF11461.1"/>
    <property type="molecule type" value="Genomic_DNA"/>
</dbReference>
<dbReference type="PANTHER" id="PTHR43877">
    <property type="entry name" value="AMINOALKYLPHOSPHONATE N-ACETYLTRANSFERASE-RELATED-RELATED"/>
    <property type="match status" value="1"/>
</dbReference>
<feature type="domain" description="N-acetyltransferase" evidence="3">
    <location>
        <begin position="2"/>
        <end position="149"/>
    </location>
</feature>
<evidence type="ECO:0000256" key="2">
    <source>
        <dbReference type="ARBA" id="ARBA00023315"/>
    </source>
</evidence>
<dbReference type="CDD" id="cd04301">
    <property type="entry name" value="NAT_SF"/>
    <property type="match status" value="1"/>
</dbReference>
<accession>A0A086A447</accession>
<dbReference type="PANTHER" id="PTHR43877:SF2">
    <property type="entry name" value="AMINOALKYLPHOSPHONATE N-ACETYLTRANSFERASE-RELATED"/>
    <property type="match status" value="1"/>
</dbReference>
<protein>
    <submittedName>
        <fullName evidence="4 5">Acetyltransferase</fullName>
    </submittedName>
</protein>
<dbReference type="InterPro" id="IPR000182">
    <property type="entry name" value="GNAT_dom"/>
</dbReference>
<dbReference type="SUPFAM" id="SSF55729">
    <property type="entry name" value="Acyl-CoA N-acyltransferases (Nat)"/>
    <property type="match status" value="1"/>
</dbReference>
<name>A0A086A447_FLAHY</name>
<dbReference type="EMBL" id="MUGY01000013">
    <property type="protein sequence ID" value="OXA93660.1"/>
    <property type="molecule type" value="Genomic_DNA"/>
</dbReference>
<reference evidence="5 7" key="2">
    <citation type="submission" date="2016-11" db="EMBL/GenBank/DDBJ databases">
        <title>Whole genomes of Flavobacteriaceae.</title>
        <authorList>
            <person name="Stine C."/>
            <person name="Li C."/>
            <person name="Tadesse D."/>
        </authorList>
    </citation>
    <scope>NUCLEOTIDE SEQUENCE [LARGE SCALE GENOMIC DNA]</scope>
    <source>
        <strain evidence="5 7">ATCC 29551</strain>
    </source>
</reference>
<evidence type="ECO:0000259" key="3">
    <source>
        <dbReference type="PROSITE" id="PS51186"/>
    </source>
</evidence>
<dbReference type="STRING" id="991.IW20_19405"/>
<evidence type="ECO:0000313" key="4">
    <source>
        <dbReference type="EMBL" id="KFF11461.1"/>
    </source>
</evidence>
<dbReference type="GO" id="GO:0016747">
    <property type="term" value="F:acyltransferase activity, transferring groups other than amino-acyl groups"/>
    <property type="evidence" value="ECO:0007669"/>
    <property type="project" value="InterPro"/>
</dbReference>
<dbReference type="Proteomes" id="UP000028712">
    <property type="component" value="Unassembled WGS sequence"/>
</dbReference>
<keyword evidence="1 4" id="KW-0808">Transferase</keyword>
<keyword evidence="2" id="KW-0012">Acyltransferase</keyword>
<evidence type="ECO:0000256" key="1">
    <source>
        <dbReference type="ARBA" id="ARBA00022679"/>
    </source>
</evidence>
<dbReference type="InterPro" id="IPR016181">
    <property type="entry name" value="Acyl_CoA_acyltransferase"/>
</dbReference>
<evidence type="ECO:0000313" key="6">
    <source>
        <dbReference type="Proteomes" id="UP000028712"/>
    </source>
</evidence>
<keyword evidence="7" id="KW-1185">Reference proteome</keyword>
<dbReference type="RefSeq" id="WP_035626019.1">
    <property type="nucleotide sequence ID" value="NZ_JBEWQG010000002.1"/>
</dbReference>
<dbReference type="Gene3D" id="3.40.630.30">
    <property type="match status" value="1"/>
</dbReference>